<gene>
    <name evidence="1" type="ORF">GCM10011374_32850</name>
</gene>
<organism evidence="1 2">
    <name type="scientific">Kocuria dechangensis</name>
    <dbReference type="NCBI Taxonomy" id="1176249"/>
    <lineage>
        <taxon>Bacteria</taxon>
        <taxon>Bacillati</taxon>
        <taxon>Actinomycetota</taxon>
        <taxon>Actinomycetes</taxon>
        <taxon>Micrococcales</taxon>
        <taxon>Micrococcaceae</taxon>
        <taxon>Kocuria</taxon>
    </lineage>
</organism>
<keyword evidence="2" id="KW-1185">Reference proteome</keyword>
<reference evidence="1" key="2">
    <citation type="submission" date="2020-09" db="EMBL/GenBank/DDBJ databases">
        <authorList>
            <person name="Sun Q."/>
            <person name="Zhou Y."/>
        </authorList>
    </citation>
    <scope>NUCLEOTIDE SEQUENCE</scope>
    <source>
        <strain evidence="1">CGMCC 1.12187</strain>
    </source>
</reference>
<accession>A0A917LZM9</accession>
<dbReference type="AlphaFoldDB" id="A0A917LZM9"/>
<name>A0A917LZM9_9MICC</name>
<proteinExistence type="predicted"/>
<dbReference type="Proteomes" id="UP000638848">
    <property type="component" value="Unassembled WGS sequence"/>
</dbReference>
<reference evidence="1" key="1">
    <citation type="journal article" date="2014" name="Int. J. Syst. Evol. Microbiol.">
        <title>Complete genome sequence of Corynebacterium casei LMG S-19264T (=DSM 44701T), isolated from a smear-ripened cheese.</title>
        <authorList>
            <consortium name="US DOE Joint Genome Institute (JGI-PGF)"/>
            <person name="Walter F."/>
            <person name="Albersmeier A."/>
            <person name="Kalinowski J."/>
            <person name="Ruckert C."/>
        </authorList>
    </citation>
    <scope>NUCLEOTIDE SEQUENCE</scope>
    <source>
        <strain evidence="1">CGMCC 1.12187</strain>
    </source>
</reference>
<protein>
    <submittedName>
        <fullName evidence="1">Uncharacterized protein</fullName>
    </submittedName>
</protein>
<evidence type="ECO:0000313" key="2">
    <source>
        <dbReference type="Proteomes" id="UP000638848"/>
    </source>
</evidence>
<evidence type="ECO:0000313" key="1">
    <source>
        <dbReference type="EMBL" id="GGG66244.1"/>
    </source>
</evidence>
<comment type="caution">
    <text evidence="1">The sequence shown here is derived from an EMBL/GenBank/DDBJ whole genome shotgun (WGS) entry which is preliminary data.</text>
</comment>
<sequence length="129" mass="14157">MSADTVLEAAEEKLFRAQRSFARQLLGLVAAELRRQHPEAVRLTVYADRYEYVVGDLLDADGFVVRPDPGRCVVARRTADDPLGGTVTVAAHDVAALLRRALTVYEGPPEKVLRADPHTGVLHLDLTRA</sequence>
<dbReference type="RefSeq" id="WP_188539191.1">
    <property type="nucleotide sequence ID" value="NZ_BMEQ01000023.1"/>
</dbReference>
<dbReference type="EMBL" id="BMEQ01000023">
    <property type="protein sequence ID" value="GGG66244.1"/>
    <property type="molecule type" value="Genomic_DNA"/>
</dbReference>